<dbReference type="PANTHER" id="PTHR30055">
    <property type="entry name" value="HTH-TYPE TRANSCRIPTIONAL REGULATOR RUTR"/>
    <property type="match status" value="1"/>
</dbReference>
<keyword evidence="6" id="KW-1185">Reference proteome</keyword>
<dbReference type="Gene3D" id="1.10.357.10">
    <property type="entry name" value="Tetracycline Repressor, domain 2"/>
    <property type="match status" value="1"/>
</dbReference>
<sequence length="214" mass="23867">MASSVARRTTPGPGRPRLVEPKRRGETAREEILDAAAELFTSHGYTGTSTRMIADAVGIRQASMYHYFSTKDDILATLLETTVISPLERARHLLTEDGPALERLLDLARFDVTQLAASRWNLGALYLLPELRNDRFSEFRTARTELADAYTQLATEVLGTASDRRNLLPFRLVESVIMMRGDEQRGELGEHTAAGLVDTIIGAIKMLLEHDRTQ</sequence>
<proteinExistence type="predicted"/>
<accession>D0L3R5</accession>
<dbReference type="Proteomes" id="UP000001219">
    <property type="component" value="Chromosome"/>
</dbReference>
<dbReference type="eggNOG" id="COG1309">
    <property type="taxonomic scope" value="Bacteria"/>
</dbReference>
<reference evidence="5 6" key="2">
    <citation type="journal article" date="2010" name="Stand. Genomic Sci.">
        <title>Complete genome sequence of Gordonia bronchialis type strain (3410).</title>
        <authorList>
            <person name="Ivanova N."/>
            <person name="Sikorski J."/>
            <person name="Jando M."/>
            <person name="Lapidus A."/>
            <person name="Nolan M."/>
            <person name="Lucas S."/>
            <person name="Del Rio T.G."/>
            <person name="Tice H."/>
            <person name="Copeland A."/>
            <person name="Cheng J.F."/>
            <person name="Chen F."/>
            <person name="Bruce D."/>
            <person name="Goodwin L."/>
            <person name="Pitluck S."/>
            <person name="Mavromatis K."/>
            <person name="Ovchinnikova G."/>
            <person name="Pati A."/>
            <person name="Chen A."/>
            <person name="Palaniappan K."/>
            <person name="Land M."/>
            <person name="Hauser L."/>
            <person name="Chang Y.J."/>
            <person name="Jeffries C.D."/>
            <person name="Chain P."/>
            <person name="Saunders E."/>
            <person name="Han C."/>
            <person name="Detter J.C."/>
            <person name="Brettin T."/>
            <person name="Rohde M."/>
            <person name="Goker M."/>
            <person name="Bristow J."/>
            <person name="Eisen J.A."/>
            <person name="Markowitz V."/>
            <person name="Hugenholtz P."/>
            <person name="Klenk H.P."/>
            <person name="Kyrpides N.C."/>
        </authorList>
    </citation>
    <scope>NUCLEOTIDE SEQUENCE [LARGE SCALE GENOMIC DNA]</scope>
    <source>
        <strain evidence="6">ATCC 25592 / DSM 43247 / BCRC 13721 / JCM 3198 / KCTC 3076 / NBRC 16047 / NCTC 10667</strain>
    </source>
</reference>
<name>D0L3R5_GORB4</name>
<dbReference type="PROSITE" id="PS50977">
    <property type="entry name" value="HTH_TETR_2"/>
    <property type="match status" value="1"/>
</dbReference>
<feature type="compositionally biased region" description="Low complexity" evidence="3">
    <location>
        <begin position="7"/>
        <end position="16"/>
    </location>
</feature>
<evidence type="ECO:0000313" key="5">
    <source>
        <dbReference type="EMBL" id="ACY23068.1"/>
    </source>
</evidence>
<dbReference type="Pfam" id="PF00440">
    <property type="entry name" value="TetR_N"/>
    <property type="match status" value="1"/>
</dbReference>
<dbReference type="KEGG" id="gbr:Gbro_3892"/>
<evidence type="ECO:0000256" key="1">
    <source>
        <dbReference type="ARBA" id="ARBA00023125"/>
    </source>
</evidence>
<dbReference type="InterPro" id="IPR001647">
    <property type="entry name" value="HTH_TetR"/>
</dbReference>
<dbReference type="AlphaFoldDB" id="D0L3R5"/>
<dbReference type="InterPro" id="IPR050109">
    <property type="entry name" value="HTH-type_TetR-like_transc_reg"/>
</dbReference>
<dbReference type="InterPro" id="IPR009057">
    <property type="entry name" value="Homeodomain-like_sf"/>
</dbReference>
<dbReference type="RefSeq" id="WP_012835571.1">
    <property type="nucleotide sequence ID" value="NC_013441.1"/>
</dbReference>
<evidence type="ECO:0000259" key="4">
    <source>
        <dbReference type="PROSITE" id="PS50977"/>
    </source>
</evidence>
<dbReference type="STRING" id="526226.Gbro_3892"/>
<feature type="domain" description="HTH tetR-type" evidence="4">
    <location>
        <begin position="26"/>
        <end position="86"/>
    </location>
</feature>
<evidence type="ECO:0000313" key="6">
    <source>
        <dbReference type="Proteomes" id="UP000001219"/>
    </source>
</evidence>
<organism evidence="5 6">
    <name type="scientific">Gordonia bronchialis (strain ATCC 25592 / DSM 43247 / BCRC 13721 / JCM 3198 / KCTC 3076 / NBRC 16047 / NCTC 10667)</name>
    <name type="common">Rhodococcus bronchialis</name>
    <dbReference type="NCBI Taxonomy" id="526226"/>
    <lineage>
        <taxon>Bacteria</taxon>
        <taxon>Bacillati</taxon>
        <taxon>Actinomycetota</taxon>
        <taxon>Actinomycetes</taxon>
        <taxon>Mycobacteriales</taxon>
        <taxon>Gordoniaceae</taxon>
        <taxon>Gordonia</taxon>
    </lineage>
</organism>
<dbReference type="OrthoDB" id="3766519at2"/>
<dbReference type="SUPFAM" id="SSF46689">
    <property type="entry name" value="Homeodomain-like"/>
    <property type="match status" value="1"/>
</dbReference>
<evidence type="ECO:0000256" key="2">
    <source>
        <dbReference type="PROSITE-ProRule" id="PRU00335"/>
    </source>
</evidence>
<feature type="region of interest" description="Disordered" evidence="3">
    <location>
        <begin position="1"/>
        <end position="25"/>
    </location>
</feature>
<evidence type="ECO:0000256" key="3">
    <source>
        <dbReference type="SAM" id="MobiDB-lite"/>
    </source>
</evidence>
<dbReference type="PRINTS" id="PR00455">
    <property type="entry name" value="HTHTETR"/>
</dbReference>
<dbReference type="GO" id="GO:0003700">
    <property type="term" value="F:DNA-binding transcription factor activity"/>
    <property type="evidence" value="ECO:0007669"/>
    <property type="project" value="TreeGrafter"/>
</dbReference>
<dbReference type="EMBL" id="CP001802">
    <property type="protein sequence ID" value="ACY23068.1"/>
    <property type="molecule type" value="Genomic_DNA"/>
</dbReference>
<gene>
    <name evidence="5" type="ordered locus">Gbro_3892</name>
</gene>
<reference evidence="6" key="1">
    <citation type="submission" date="2009-10" db="EMBL/GenBank/DDBJ databases">
        <title>The complete chromosome of Gordonia bronchialis DSM 43247.</title>
        <authorList>
            <consortium name="US DOE Joint Genome Institute (JGI-PGF)"/>
            <person name="Lucas S."/>
            <person name="Copeland A."/>
            <person name="Lapidus A."/>
            <person name="Glavina del Rio T."/>
            <person name="Dalin E."/>
            <person name="Tice H."/>
            <person name="Bruce D."/>
            <person name="Goodwin L."/>
            <person name="Pitluck S."/>
            <person name="Kyrpides N."/>
            <person name="Mavromatis K."/>
            <person name="Ivanova N."/>
            <person name="Ovchinnikova G."/>
            <person name="Saunders E."/>
            <person name="Brettin T."/>
            <person name="Detter J.C."/>
            <person name="Han C."/>
            <person name="Larimer F."/>
            <person name="Land M."/>
            <person name="Hauser L."/>
            <person name="Markowitz V."/>
            <person name="Cheng J.-F."/>
            <person name="Hugenholtz P."/>
            <person name="Woyke T."/>
            <person name="Wu D."/>
            <person name="Jando M."/>
            <person name="Schneider S."/>
            <person name="Goeker M."/>
            <person name="Klenk H.-P."/>
            <person name="Eisen J.A."/>
        </authorList>
    </citation>
    <scope>NUCLEOTIDE SEQUENCE [LARGE SCALE GENOMIC DNA]</scope>
    <source>
        <strain evidence="6">ATCC 25592 / DSM 43247 / BCRC 13721 / JCM 3198 / KCTC 3076 / NBRC 16047 / NCTC 10667</strain>
    </source>
</reference>
<feature type="DNA-binding region" description="H-T-H motif" evidence="2">
    <location>
        <begin position="49"/>
        <end position="68"/>
    </location>
</feature>
<dbReference type="GO" id="GO:0000976">
    <property type="term" value="F:transcription cis-regulatory region binding"/>
    <property type="evidence" value="ECO:0007669"/>
    <property type="project" value="TreeGrafter"/>
</dbReference>
<protein>
    <submittedName>
        <fullName evidence="5">Regulatory protein TetR</fullName>
    </submittedName>
</protein>
<dbReference type="HOGENOM" id="CLU_069356_20_1_11"/>
<keyword evidence="1 2" id="KW-0238">DNA-binding</keyword>
<dbReference type="PANTHER" id="PTHR30055:SF201">
    <property type="entry name" value="TRANSCRIPTIONAL REGULATORY PROTEIN"/>
    <property type="match status" value="1"/>
</dbReference>